<feature type="compositionally biased region" description="Basic and acidic residues" evidence="6">
    <location>
        <begin position="603"/>
        <end position="617"/>
    </location>
</feature>
<feature type="compositionally biased region" description="Low complexity" evidence="6">
    <location>
        <begin position="759"/>
        <end position="781"/>
    </location>
</feature>
<dbReference type="EMBL" id="JAHRHY010000001">
    <property type="protein sequence ID" value="KAG9072732.1"/>
    <property type="molecule type" value="Genomic_DNA"/>
</dbReference>
<sequence>MSFIVSLCLAELASAYPTTGGVHHWVYELASTRRGPFLTWMTGWLTVAGSVASASSVAFYFSSVLGEILFIVHKVALTPGILVMFHLGAVLLWQSINLFPIRGFGYISAASAFAIALISHAQVESGWVYVPFTTFLNYSGNSNAVYAALSSTLMASFVFCPQDTVVRMSEESRRPEKVLPRLVTMSSLVGLILGFPIVLGLNYGILHPIKGLLDEAVPAVDVILMTLGRPLGITFVALILTGIFFTGLTRLSIASRVTYAFARDGGLPKSSYWNHLQSRRKTPQRVSWLVTAACMSGIFPFYWGDRNAFHWIASLACVATNLSFGPFSLGSLSRLLQTLSILWLLFLSAVLMLPTTFPVTISNFNYTFAAVAGIVVLSGVSWLVKARFRFSGAAKEGSRAAHKIPRSPKYQHSFGSSVCGGGSSNGGGNGNGYHGQQQQQRQRQISPSSGLETPRFLGGTLTPTLLHPHLHVHQPQPQLELHNSISTEALHYTGVIQRDRQSSFTRHSGTNRRPADPLSSSDSNLGGGGGGARRPPKTKVKTAATKATANSKATTGGGENGRNSGSVSRNPSTNASRSQISLQNPVHTSTTHSSSHLPPSPGHEVRETGGGSNDDHLVTSIFGMTCDSPEMLPRDQEGLHKTTNTNTNTNTIASSSLFPSSQPSPSHSKTTSSVTPEDGDLLRLLTNSSNPSALSSLSPVQIPELPEISIASPTTISSHESQSQTSSAISTLSDVHIVHEDTIPQHNDQHDHHHHLQRQAGATSPSAQTQAQSQTQTQTQTRPFNATESIFPNLAQNHNANNGTAIPSPTDKITIDNHQQKNHLLSTTEPSHRRPPSSNPHLHLTNDFTAPEDNSSYYSTPQRTPTSTTHTHSKQPSFNSSPPEQEDNDNDIEQAVQSITIRTHRLQPPPFRPPPPPTTPPPPLPLPLTPTSQQPPAIRLDTPALSKIIQEDPPTALQTLIQKRAVVENADKMIDIMDVDDTFDEQYNPVISAYQSSHDLFKHFQAAVATPTSAAVGGQQQQQQQNQQQQQPSKSLPTPPPPRRRYPVPVSPTSPNGSNGQAHYNLPTLSSFEDKTFTSRLLYGEQLLSPTSPTKDTTSNTTNISSDRNPGAGGDIEVDPAEKEASIAQWAQEQAAIQEHRLEKQRRSKVRAQASDIHQSSAPLKVLLEKDDDDDEPQVTAK</sequence>
<feature type="compositionally biased region" description="Low complexity" evidence="6">
    <location>
        <begin position="587"/>
        <end position="597"/>
    </location>
</feature>
<feature type="region of interest" description="Disordered" evidence="6">
    <location>
        <begin position="904"/>
        <end position="935"/>
    </location>
</feature>
<feature type="region of interest" description="Disordered" evidence="6">
    <location>
        <begin position="1085"/>
        <end position="1127"/>
    </location>
</feature>
<evidence type="ECO:0000313" key="10">
    <source>
        <dbReference type="Proteomes" id="UP000707451"/>
    </source>
</evidence>
<keyword evidence="10" id="KW-1185">Reference proteome</keyword>
<evidence type="ECO:0000256" key="2">
    <source>
        <dbReference type="ARBA" id="ARBA00022448"/>
    </source>
</evidence>
<comment type="subcellular location">
    <subcellularLocation>
        <location evidence="1">Membrane</location>
        <topology evidence="1">Multi-pass membrane protein</topology>
    </subcellularLocation>
</comment>
<dbReference type="OrthoDB" id="2417308at2759"/>
<feature type="chain" id="PRO_5040272463" evidence="8">
    <location>
        <begin position="16"/>
        <end position="1182"/>
    </location>
</feature>
<feature type="compositionally biased region" description="Polar residues" evidence="6">
    <location>
        <begin position="1056"/>
        <end position="1066"/>
    </location>
</feature>
<feature type="region of interest" description="Disordered" evidence="6">
    <location>
        <begin position="1139"/>
        <end position="1182"/>
    </location>
</feature>
<feature type="compositionally biased region" description="Low complexity" evidence="6">
    <location>
        <begin position="1019"/>
        <end position="1031"/>
    </location>
</feature>
<reference evidence="9" key="1">
    <citation type="submission" date="2021-06" db="EMBL/GenBank/DDBJ databases">
        <title>Genome Sequence of Mortierella hyaline Strain SCG-10, a Cold-Adapted, Nitrate-Reducing Fungus Isolated from Soil in Minnesota, USA.</title>
        <authorList>
            <person name="Aldossari N."/>
        </authorList>
    </citation>
    <scope>NUCLEOTIDE SEQUENCE</scope>
    <source>
        <strain evidence="9">SCG-10</strain>
    </source>
</reference>
<evidence type="ECO:0000256" key="4">
    <source>
        <dbReference type="ARBA" id="ARBA00022989"/>
    </source>
</evidence>
<evidence type="ECO:0000256" key="6">
    <source>
        <dbReference type="SAM" id="MobiDB-lite"/>
    </source>
</evidence>
<dbReference type="InterPro" id="IPR002293">
    <property type="entry name" value="AA/rel_permease1"/>
</dbReference>
<dbReference type="GO" id="GO:0022857">
    <property type="term" value="F:transmembrane transporter activity"/>
    <property type="evidence" value="ECO:0007669"/>
    <property type="project" value="InterPro"/>
</dbReference>
<dbReference type="Proteomes" id="UP000707451">
    <property type="component" value="Unassembled WGS sequence"/>
</dbReference>
<evidence type="ECO:0000256" key="7">
    <source>
        <dbReference type="SAM" id="Phobius"/>
    </source>
</evidence>
<feature type="compositionally biased region" description="Pro residues" evidence="6">
    <location>
        <begin position="907"/>
        <end position="928"/>
    </location>
</feature>
<feature type="region of interest" description="Disordered" evidence="6">
    <location>
        <begin position="1012"/>
        <end position="1066"/>
    </location>
</feature>
<keyword evidence="2" id="KW-0813">Transport</keyword>
<gene>
    <name evidence="9" type="ORF">KI688_000508</name>
</gene>
<feature type="compositionally biased region" description="Acidic residues" evidence="6">
    <location>
        <begin position="1170"/>
        <end position="1182"/>
    </location>
</feature>
<keyword evidence="5 7" id="KW-0472">Membrane</keyword>
<feature type="transmembrane region" description="Helical" evidence="7">
    <location>
        <begin position="104"/>
        <end position="123"/>
    </location>
</feature>
<dbReference type="PANTHER" id="PTHR45649:SF26">
    <property type="entry name" value="OS04G0435100 PROTEIN"/>
    <property type="match status" value="1"/>
</dbReference>
<dbReference type="PANTHER" id="PTHR45649">
    <property type="entry name" value="AMINO-ACID PERMEASE BAT1"/>
    <property type="match status" value="1"/>
</dbReference>
<dbReference type="GO" id="GO:0016020">
    <property type="term" value="C:membrane"/>
    <property type="evidence" value="ECO:0007669"/>
    <property type="project" value="UniProtKB-SubCell"/>
</dbReference>
<keyword evidence="3 7" id="KW-0812">Transmembrane</keyword>
<feature type="transmembrane region" description="Helical" evidence="7">
    <location>
        <begin position="341"/>
        <end position="360"/>
    </location>
</feature>
<feature type="transmembrane region" description="Helical" evidence="7">
    <location>
        <begin position="182"/>
        <end position="205"/>
    </location>
</feature>
<feature type="region of interest" description="Disordered" evidence="6">
    <location>
        <begin position="401"/>
        <end position="462"/>
    </location>
</feature>
<dbReference type="AlphaFoldDB" id="A0A9P8BZZ4"/>
<protein>
    <submittedName>
        <fullName evidence="9">Uncharacterized protein</fullName>
    </submittedName>
</protein>
<feature type="transmembrane region" description="Helical" evidence="7">
    <location>
        <begin position="286"/>
        <end position="303"/>
    </location>
</feature>
<comment type="caution">
    <text evidence="9">The sequence shown here is derived from an EMBL/GenBank/DDBJ whole genome shotgun (WGS) entry which is preliminary data.</text>
</comment>
<feature type="compositionally biased region" description="Polar residues" evidence="6">
    <location>
        <begin position="561"/>
        <end position="586"/>
    </location>
</feature>
<organism evidence="9 10">
    <name type="scientific">Linnemannia hyalina</name>
    <dbReference type="NCBI Taxonomy" id="64524"/>
    <lineage>
        <taxon>Eukaryota</taxon>
        <taxon>Fungi</taxon>
        <taxon>Fungi incertae sedis</taxon>
        <taxon>Mucoromycota</taxon>
        <taxon>Mortierellomycotina</taxon>
        <taxon>Mortierellomycetes</taxon>
        <taxon>Mortierellales</taxon>
        <taxon>Mortierellaceae</taxon>
        <taxon>Linnemannia</taxon>
    </lineage>
</organism>
<accession>A0A9P8BZZ4</accession>
<feature type="transmembrane region" description="Helical" evidence="7">
    <location>
        <begin position="366"/>
        <end position="384"/>
    </location>
</feature>
<feature type="region of interest" description="Disordered" evidence="6">
    <location>
        <begin position="497"/>
        <end position="698"/>
    </location>
</feature>
<feature type="signal peptide" evidence="8">
    <location>
        <begin position="1"/>
        <end position="15"/>
    </location>
</feature>
<evidence type="ECO:0000256" key="5">
    <source>
        <dbReference type="ARBA" id="ARBA00023136"/>
    </source>
</evidence>
<feature type="compositionally biased region" description="Low complexity" evidence="6">
    <location>
        <begin position="855"/>
        <end position="877"/>
    </location>
</feature>
<dbReference type="Gene3D" id="1.20.1740.10">
    <property type="entry name" value="Amino acid/polyamine transporter I"/>
    <property type="match status" value="1"/>
</dbReference>
<feature type="region of interest" description="Disordered" evidence="6">
    <location>
        <begin position="825"/>
        <end position="889"/>
    </location>
</feature>
<evidence type="ECO:0000256" key="1">
    <source>
        <dbReference type="ARBA" id="ARBA00004141"/>
    </source>
</evidence>
<evidence type="ECO:0000256" key="3">
    <source>
        <dbReference type="ARBA" id="ARBA00022692"/>
    </source>
</evidence>
<feature type="compositionally biased region" description="Low complexity" evidence="6">
    <location>
        <begin position="642"/>
        <end position="676"/>
    </location>
</feature>
<feature type="compositionally biased region" description="Low complexity" evidence="6">
    <location>
        <begin position="1089"/>
        <end position="1107"/>
    </location>
</feature>
<feature type="region of interest" description="Disordered" evidence="6">
    <location>
        <begin position="745"/>
        <end position="782"/>
    </location>
</feature>
<name>A0A9P8BZZ4_9FUNG</name>
<feature type="compositionally biased region" description="Low complexity" evidence="6">
    <location>
        <begin position="541"/>
        <end position="554"/>
    </location>
</feature>
<dbReference type="Pfam" id="PF13520">
    <property type="entry name" value="AA_permease_2"/>
    <property type="match status" value="1"/>
</dbReference>
<feature type="compositionally biased region" description="Low complexity" evidence="6">
    <location>
        <begin position="434"/>
        <end position="450"/>
    </location>
</feature>
<keyword evidence="4 7" id="KW-1133">Transmembrane helix</keyword>
<proteinExistence type="predicted"/>
<feature type="compositionally biased region" description="Low complexity" evidence="6">
    <location>
        <begin position="684"/>
        <end position="698"/>
    </location>
</feature>
<feature type="compositionally biased region" description="Gly residues" evidence="6">
    <location>
        <begin position="418"/>
        <end position="433"/>
    </location>
</feature>
<feature type="transmembrane region" description="Helical" evidence="7">
    <location>
        <begin position="143"/>
        <end position="161"/>
    </location>
</feature>
<feature type="transmembrane region" description="Helical" evidence="7">
    <location>
        <begin position="68"/>
        <end position="92"/>
    </location>
</feature>
<evidence type="ECO:0000313" key="9">
    <source>
        <dbReference type="EMBL" id="KAG9072732.1"/>
    </source>
</evidence>
<feature type="transmembrane region" description="Helical" evidence="7">
    <location>
        <begin position="231"/>
        <end position="253"/>
    </location>
</feature>
<evidence type="ECO:0000256" key="8">
    <source>
        <dbReference type="SAM" id="SignalP"/>
    </source>
</evidence>
<keyword evidence="8" id="KW-0732">Signal</keyword>